<feature type="transmembrane region" description="Helical" evidence="1">
    <location>
        <begin position="112"/>
        <end position="131"/>
    </location>
</feature>
<dbReference type="AlphaFoldDB" id="A0A963YZI9"/>
<keyword evidence="1" id="KW-0472">Membrane</keyword>
<protein>
    <submittedName>
        <fullName evidence="2">Uncharacterized protein</fullName>
    </submittedName>
</protein>
<feature type="transmembrane region" description="Helical" evidence="1">
    <location>
        <begin position="74"/>
        <end position="91"/>
    </location>
</feature>
<organism evidence="2 3">
    <name type="scientific">Acidisoma cellulosilyticum</name>
    <dbReference type="NCBI Taxonomy" id="2802395"/>
    <lineage>
        <taxon>Bacteria</taxon>
        <taxon>Pseudomonadati</taxon>
        <taxon>Pseudomonadota</taxon>
        <taxon>Alphaproteobacteria</taxon>
        <taxon>Acetobacterales</taxon>
        <taxon>Acidocellaceae</taxon>
        <taxon>Acidisoma</taxon>
    </lineage>
</organism>
<keyword evidence="1" id="KW-0812">Transmembrane</keyword>
<dbReference type="RefSeq" id="WP_227306379.1">
    <property type="nucleotide sequence ID" value="NZ_JAESVA010000002.1"/>
</dbReference>
<feature type="transmembrane region" description="Helical" evidence="1">
    <location>
        <begin position="6"/>
        <end position="23"/>
    </location>
</feature>
<feature type="transmembrane region" description="Helical" evidence="1">
    <location>
        <begin position="143"/>
        <end position="160"/>
    </location>
</feature>
<proteinExistence type="predicted"/>
<accession>A0A963YZI9</accession>
<evidence type="ECO:0000313" key="2">
    <source>
        <dbReference type="EMBL" id="MCB8879759.1"/>
    </source>
</evidence>
<evidence type="ECO:0000313" key="3">
    <source>
        <dbReference type="Proteomes" id="UP000721844"/>
    </source>
</evidence>
<dbReference type="EMBL" id="JAESVA010000002">
    <property type="protein sequence ID" value="MCB8879759.1"/>
    <property type="molecule type" value="Genomic_DNA"/>
</dbReference>
<comment type="caution">
    <text evidence="2">The sequence shown here is derived from an EMBL/GenBank/DDBJ whole genome shotgun (WGS) entry which is preliminary data.</text>
</comment>
<feature type="transmembrane region" description="Helical" evidence="1">
    <location>
        <begin position="43"/>
        <end position="62"/>
    </location>
</feature>
<reference evidence="2 3" key="1">
    <citation type="journal article" date="2021" name="Microorganisms">
        <title>Acidisoma silvae sp. nov. and Acidisomacellulosilytica sp. nov., Two Acidophilic Bacteria Isolated from Decaying Wood, Hydrolyzing Cellulose and Producing Poly-3-hydroxybutyrate.</title>
        <authorList>
            <person name="Mieszkin S."/>
            <person name="Pouder E."/>
            <person name="Uroz S."/>
            <person name="Simon-Colin C."/>
            <person name="Alain K."/>
        </authorList>
    </citation>
    <scope>NUCLEOTIDE SEQUENCE [LARGE SCALE GENOMIC DNA]</scope>
    <source>
        <strain evidence="2 3">HW T5.17</strain>
    </source>
</reference>
<dbReference type="Proteomes" id="UP000721844">
    <property type="component" value="Unassembled WGS sequence"/>
</dbReference>
<name>A0A963YZI9_9PROT</name>
<keyword evidence="1" id="KW-1133">Transmembrane helix</keyword>
<sequence length="291" mass="31500">MTNFEIAAAAVFAFLIGLWLFLVSMRRWHGMTDIDDLSMHKGLVGAATLTAIVLLGMVGVLVFTPQPPLAERDVFIGVAFVSLLSGLVGFTEIAQRYQDRPVHLITDSPALLYIYLNIASGIGAYGLVLAFKLFNNTAHGEVYQVLFASFGAVTFFRSSFFTARVNGVDVDIGPATLLKGLLTLTDQSINRWQGAARADLAAKLMKDIAFSKAKGSLTALCLTTMQYITKEQQADVATAIQQLEARSKQEEELSILLGAYLIQLVGPEVVKQSVRALGSTIKSTPVPDPLQ</sequence>
<gene>
    <name evidence="2" type="ORF">ACELLULO517_05900</name>
</gene>
<keyword evidence="3" id="KW-1185">Reference proteome</keyword>
<evidence type="ECO:0000256" key="1">
    <source>
        <dbReference type="SAM" id="Phobius"/>
    </source>
</evidence>